<sequence length="376" mass="40354">MNLALTGAGGFLGWHVRVLVRALGWPDPTVLTRADLADPDVVAAKLDGVGRLLHLAGVNRGDPADVAAGNVELAASLARALRRCAQPPPTVVFANSTQAGNGTPYGDSKAVAAATLATVAERGVHFVDLRLPNLYGEHGRPHYNSVVATFCRLLADGGEPEVRDDRELDLVHAGDAAALLVDAPARGAWDSTLPSLRIGVRALAGRLGDFAATYRDGQIPALRDRHDVRLFNTYRSHCFPAHYPLPLARHADRRGELVEVVKAHGGAGQTFCSTSRPGITRGEHFHLAKVERFAVLRGTAEISLRRVGHTEVTRFAVSGDEPVVVDMPTMWVHHITNTGPDELLTLFWANEIFDPARPDTYPEPVDGPARVPAVVG</sequence>
<evidence type="ECO:0000313" key="3">
    <source>
        <dbReference type="EMBL" id="MBE1488716.1"/>
    </source>
</evidence>
<feature type="domain" description="Capsular polysaccharide assembling protein CapF C-terminal" evidence="2">
    <location>
        <begin position="250"/>
        <end position="361"/>
    </location>
</feature>
<dbReference type="InterPro" id="IPR011051">
    <property type="entry name" value="RmlC_Cupin_sf"/>
</dbReference>
<organism evidence="3 4">
    <name type="scientific">Plantactinospora soyae</name>
    <dbReference type="NCBI Taxonomy" id="1544732"/>
    <lineage>
        <taxon>Bacteria</taxon>
        <taxon>Bacillati</taxon>
        <taxon>Actinomycetota</taxon>
        <taxon>Actinomycetes</taxon>
        <taxon>Micromonosporales</taxon>
        <taxon>Micromonosporaceae</taxon>
        <taxon>Plantactinospora</taxon>
    </lineage>
</organism>
<dbReference type="Proteomes" id="UP000649753">
    <property type="component" value="Unassembled WGS sequence"/>
</dbReference>
<dbReference type="PANTHER" id="PTHR43245">
    <property type="entry name" value="BIFUNCTIONAL POLYMYXIN RESISTANCE PROTEIN ARNA"/>
    <property type="match status" value="1"/>
</dbReference>
<dbReference type="GO" id="GO:0016491">
    <property type="term" value="F:oxidoreductase activity"/>
    <property type="evidence" value="ECO:0007669"/>
    <property type="project" value="UniProtKB-KW"/>
</dbReference>
<dbReference type="InterPro" id="IPR029303">
    <property type="entry name" value="CapF_C"/>
</dbReference>
<evidence type="ECO:0000259" key="1">
    <source>
        <dbReference type="Pfam" id="PF01370"/>
    </source>
</evidence>
<feature type="domain" description="NAD-dependent epimerase/dehydratase" evidence="1">
    <location>
        <begin position="5"/>
        <end position="181"/>
    </location>
</feature>
<keyword evidence="3" id="KW-0560">Oxidoreductase</keyword>
<dbReference type="SUPFAM" id="SSF51735">
    <property type="entry name" value="NAD(P)-binding Rossmann-fold domains"/>
    <property type="match status" value="1"/>
</dbReference>
<protein>
    <submittedName>
        <fullName evidence="3">UDP-2-acetamido-2,6-beta-L-arabino-hexul-4-ose reductase</fullName>
        <ecNumber evidence="3">1.1.1.367</ecNumber>
    </submittedName>
</protein>
<dbReference type="PANTHER" id="PTHR43245:SF55">
    <property type="entry name" value="NAD(P)-BINDING DOMAIN-CONTAINING PROTEIN"/>
    <property type="match status" value="1"/>
</dbReference>
<dbReference type="EC" id="1.1.1.367" evidence="3"/>
<dbReference type="AlphaFoldDB" id="A0A927R8D9"/>
<dbReference type="InterPro" id="IPR050177">
    <property type="entry name" value="Lipid_A_modif_metabolic_enz"/>
</dbReference>
<dbReference type="Gene3D" id="2.60.120.10">
    <property type="entry name" value="Jelly Rolls"/>
    <property type="match status" value="1"/>
</dbReference>
<dbReference type="InterPro" id="IPR036291">
    <property type="entry name" value="NAD(P)-bd_dom_sf"/>
</dbReference>
<dbReference type="Pfam" id="PF14667">
    <property type="entry name" value="Polysacc_synt_C"/>
    <property type="match status" value="1"/>
</dbReference>
<reference evidence="3" key="1">
    <citation type="submission" date="2020-10" db="EMBL/GenBank/DDBJ databases">
        <title>Sequencing the genomes of 1000 actinobacteria strains.</title>
        <authorList>
            <person name="Klenk H.-P."/>
        </authorList>
    </citation>
    <scope>NUCLEOTIDE SEQUENCE</scope>
    <source>
        <strain evidence="3">DSM 46832</strain>
    </source>
</reference>
<name>A0A927R8D9_9ACTN</name>
<proteinExistence type="predicted"/>
<evidence type="ECO:0000259" key="2">
    <source>
        <dbReference type="Pfam" id="PF14667"/>
    </source>
</evidence>
<dbReference type="Pfam" id="PF01370">
    <property type="entry name" value="Epimerase"/>
    <property type="match status" value="1"/>
</dbReference>
<accession>A0A927R8D9</accession>
<evidence type="ECO:0000313" key="4">
    <source>
        <dbReference type="Proteomes" id="UP000649753"/>
    </source>
</evidence>
<gene>
    <name evidence="3" type="ORF">H4W31_004354</name>
</gene>
<keyword evidence="4" id="KW-1185">Reference proteome</keyword>
<dbReference type="InterPro" id="IPR001509">
    <property type="entry name" value="Epimerase_deHydtase"/>
</dbReference>
<comment type="caution">
    <text evidence="3">The sequence shown here is derived from an EMBL/GenBank/DDBJ whole genome shotgun (WGS) entry which is preliminary data.</text>
</comment>
<dbReference type="SUPFAM" id="SSF51182">
    <property type="entry name" value="RmlC-like cupins"/>
    <property type="match status" value="1"/>
</dbReference>
<dbReference type="InterPro" id="IPR014710">
    <property type="entry name" value="RmlC-like_jellyroll"/>
</dbReference>
<dbReference type="CDD" id="cd07007">
    <property type="entry name" value="cupin_CapF-like_C"/>
    <property type="match status" value="1"/>
</dbReference>
<dbReference type="EMBL" id="JADBEB010000001">
    <property type="protein sequence ID" value="MBE1488716.1"/>
    <property type="molecule type" value="Genomic_DNA"/>
</dbReference>
<dbReference type="Gene3D" id="3.40.50.720">
    <property type="entry name" value="NAD(P)-binding Rossmann-like Domain"/>
    <property type="match status" value="1"/>
</dbReference>
<dbReference type="RefSeq" id="WP_192768316.1">
    <property type="nucleotide sequence ID" value="NZ_JADBEB010000001.1"/>
</dbReference>